<dbReference type="PROSITE" id="PS50928">
    <property type="entry name" value="ABC_TM1"/>
    <property type="match status" value="1"/>
</dbReference>
<name>Q6AP16_DESPS</name>
<evidence type="ECO:0000256" key="7">
    <source>
        <dbReference type="RuleBase" id="RU363032"/>
    </source>
</evidence>
<evidence type="ECO:0000256" key="2">
    <source>
        <dbReference type="ARBA" id="ARBA00022448"/>
    </source>
</evidence>
<dbReference type="Gene3D" id="1.10.3720.10">
    <property type="entry name" value="MetI-like"/>
    <property type="match status" value="1"/>
</dbReference>
<organism evidence="9 10">
    <name type="scientific">Desulfotalea psychrophila (strain LSv54 / DSM 12343)</name>
    <dbReference type="NCBI Taxonomy" id="177439"/>
    <lineage>
        <taxon>Bacteria</taxon>
        <taxon>Pseudomonadati</taxon>
        <taxon>Thermodesulfobacteriota</taxon>
        <taxon>Desulfobulbia</taxon>
        <taxon>Desulfobulbales</taxon>
        <taxon>Desulfocapsaceae</taxon>
        <taxon>Desulfotalea</taxon>
    </lineage>
</organism>
<evidence type="ECO:0000256" key="1">
    <source>
        <dbReference type="ARBA" id="ARBA00004651"/>
    </source>
</evidence>
<keyword evidence="4 7" id="KW-0812">Transmembrane</keyword>
<dbReference type="KEGG" id="dps:DP1179"/>
<keyword evidence="6 7" id="KW-0472">Membrane</keyword>
<evidence type="ECO:0000313" key="9">
    <source>
        <dbReference type="EMBL" id="CAG35908.1"/>
    </source>
</evidence>
<dbReference type="RefSeq" id="WP_011188420.1">
    <property type="nucleotide sequence ID" value="NC_006138.1"/>
</dbReference>
<dbReference type="GO" id="GO:0055085">
    <property type="term" value="P:transmembrane transport"/>
    <property type="evidence" value="ECO:0007669"/>
    <property type="project" value="InterPro"/>
</dbReference>
<keyword evidence="2 7" id="KW-0813">Transport</keyword>
<dbReference type="HOGENOM" id="CLU_036879_1_2_7"/>
<dbReference type="OrthoDB" id="9778910at2"/>
<dbReference type="InterPro" id="IPR000515">
    <property type="entry name" value="MetI-like"/>
</dbReference>
<keyword evidence="5 7" id="KW-1133">Transmembrane helix</keyword>
<keyword evidence="3" id="KW-1003">Cell membrane</keyword>
<evidence type="ECO:0000256" key="5">
    <source>
        <dbReference type="ARBA" id="ARBA00022989"/>
    </source>
</evidence>
<feature type="domain" description="ABC transmembrane type-1" evidence="8">
    <location>
        <begin position="95"/>
        <end position="301"/>
    </location>
</feature>
<evidence type="ECO:0000259" key="8">
    <source>
        <dbReference type="PROSITE" id="PS50928"/>
    </source>
</evidence>
<evidence type="ECO:0000313" key="10">
    <source>
        <dbReference type="Proteomes" id="UP000000602"/>
    </source>
</evidence>
<feature type="transmembrane region" description="Helical" evidence="7">
    <location>
        <begin position="175"/>
        <end position="194"/>
    </location>
</feature>
<gene>
    <name evidence="9" type="ordered locus">DP1179</name>
</gene>
<dbReference type="Pfam" id="PF19300">
    <property type="entry name" value="BPD_transp_1_N"/>
    <property type="match status" value="1"/>
</dbReference>
<evidence type="ECO:0000256" key="6">
    <source>
        <dbReference type="ARBA" id="ARBA00023136"/>
    </source>
</evidence>
<reference evidence="10" key="1">
    <citation type="journal article" date="2004" name="Environ. Microbiol.">
        <title>The genome of Desulfotalea psychrophila, a sulfate-reducing bacterium from permanently cold Arctic sediments.</title>
        <authorList>
            <person name="Rabus R."/>
            <person name="Ruepp A."/>
            <person name="Frickey T."/>
            <person name="Rattei T."/>
            <person name="Fartmann B."/>
            <person name="Stark M."/>
            <person name="Bauer M."/>
            <person name="Zibat A."/>
            <person name="Lombardot T."/>
            <person name="Becker I."/>
            <person name="Amann J."/>
            <person name="Gellner K."/>
            <person name="Teeling H."/>
            <person name="Leuschner W.D."/>
            <person name="Gloeckner F.-O."/>
            <person name="Lupas A.N."/>
            <person name="Amann R."/>
            <person name="Klenk H.-P."/>
        </authorList>
    </citation>
    <scope>NUCLEOTIDE SEQUENCE [LARGE SCALE GENOMIC DNA]</scope>
    <source>
        <strain evidence="10">DSM 12343 / LSv54</strain>
    </source>
</reference>
<dbReference type="CDD" id="cd06261">
    <property type="entry name" value="TM_PBP2"/>
    <property type="match status" value="1"/>
</dbReference>
<feature type="transmembrane region" description="Helical" evidence="7">
    <location>
        <begin position="240"/>
        <end position="262"/>
    </location>
</feature>
<feature type="transmembrane region" description="Helical" evidence="7">
    <location>
        <begin position="99"/>
        <end position="119"/>
    </location>
</feature>
<dbReference type="SUPFAM" id="SSF161098">
    <property type="entry name" value="MetI-like"/>
    <property type="match status" value="1"/>
</dbReference>
<dbReference type="GO" id="GO:0005886">
    <property type="term" value="C:plasma membrane"/>
    <property type="evidence" value="ECO:0007669"/>
    <property type="project" value="UniProtKB-SubCell"/>
</dbReference>
<feature type="transmembrane region" description="Helical" evidence="7">
    <location>
        <begin position="282"/>
        <end position="308"/>
    </location>
</feature>
<evidence type="ECO:0000256" key="3">
    <source>
        <dbReference type="ARBA" id="ARBA00022475"/>
    </source>
</evidence>
<dbReference type="PANTHER" id="PTHR43163:SF6">
    <property type="entry name" value="DIPEPTIDE TRANSPORT SYSTEM PERMEASE PROTEIN DPPB-RELATED"/>
    <property type="match status" value="1"/>
</dbReference>
<evidence type="ECO:0000256" key="4">
    <source>
        <dbReference type="ARBA" id="ARBA00022692"/>
    </source>
</evidence>
<dbReference type="InterPro" id="IPR035906">
    <property type="entry name" value="MetI-like_sf"/>
</dbReference>
<proteinExistence type="inferred from homology"/>
<dbReference type="Proteomes" id="UP000000602">
    <property type="component" value="Chromosome"/>
</dbReference>
<feature type="transmembrane region" description="Helical" evidence="7">
    <location>
        <begin position="12"/>
        <end position="30"/>
    </location>
</feature>
<comment type="similarity">
    <text evidence="7">Belongs to the binding-protein-dependent transport system permease family.</text>
</comment>
<dbReference type="Pfam" id="PF00528">
    <property type="entry name" value="BPD_transp_1"/>
    <property type="match status" value="1"/>
</dbReference>
<protein>
    <submittedName>
        <fullName evidence="9">Probable oligopeptide ABC transporter, permease protein</fullName>
    </submittedName>
</protein>
<dbReference type="STRING" id="177439.DP1179"/>
<dbReference type="PANTHER" id="PTHR43163">
    <property type="entry name" value="DIPEPTIDE TRANSPORT SYSTEM PERMEASE PROTEIN DPPB-RELATED"/>
    <property type="match status" value="1"/>
</dbReference>
<dbReference type="AlphaFoldDB" id="Q6AP16"/>
<dbReference type="eggNOG" id="COG0601">
    <property type="taxonomic scope" value="Bacteria"/>
</dbReference>
<sequence>MGTYIVKRAIHSLPLLVMVIVFSFFVIHIMPGDPIRTLLGDQAPAEQVARMTKNLGLDQPLVIQFIAWLKHLLHCNFGTSISLGAPVFPLILNRIEPTFILGILGTLISVMVGIPLGILSTRHHGKLADNLLALPVLISISVPAFWTAILMIQLLAVKIHLFPVAGYHTIAKYGFLKALYDLLLPGLILGIMYCGQIARMTKVSTLEIMSQNYLRTARAAGISERKVIYYYALKNSLPSIIVVIGYSFASMLAGAVVIEQIFNIPGLGNLTITSILNRDYPVIQATLIFITVIFIMINMLTDILCVYVNPKIKQDIE</sequence>
<dbReference type="EMBL" id="CR522870">
    <property type="protein sequence ID" value="CAG35908.1"/>
    <property type="molecule type" value="Genomic_DNA"/>
</dbReference>
<comment type="subcellular location">
    <subcellularLocation>
        <location evidence="1 7">Cell membrane</location>
        <topology evidence="1 7">Multi-pass membrane protein</topology>
    </subcellularLocation>
</comment>
<accession>Q6AP16</accession>
<dbReference type="InterPro" id="IPR045621">
    <property type="entry name" value="BPD_transp_1_N"/>
</dbReference>
<feature type="transmembrane region" description="Helical" evidence="7">
    <location>
        <begin position="131"/>
        <end position="155"/>
    </location>
</feature>
<keyword evidence="10" id="KW-1185">Reference proteome</keyword>